<dbReference type="EMBL" id="CP010586">
    <property type="protein sequence ID" value="AKP75460.1"/>
    <property type="molecule type" value="Genomic_DNA"/>
</dbReference>
<dbReference type="SUPFAM" id="SSF53474">
    <property type="entry name" value="alpha/beta-Hydrolases"/>
    <property type="match status" value="2"/>
</dbReference>
<dbReference type="NCBIfam" id="TIGR01840">
    <property type="entry name" value="esterase_phb"/>
    <property type="match status" value="1"/>
</dbReference>
<dbReference type="Pfam" id="PF10503">
    <property type="entry name" value="Esterase_PHB"/>
    <property type="match status" value="1"/>
</dbReference>
<dbReference type="PANTHER" id="PTHR43037:SF1">
    <property type="entry name" value="BLL1128 PROTEIN"/>
    <property type="match status" value="1"/>
</dbReference>
<dbReference type="Pfam" id="PF13290">
    <property type="entry name" value="CHB_HEX_C_1"/>
    <property type="match status" value="1"/>
</dbReference>
<evidence type="ECO:0000256" key="4">
    <source>
        <dbReference type="SAM" id="SignalP"/>
    </source>
</evidence>
<proteinExistence type="predicted"/>
<evidence type="ECO:0000259" key="5">
    <source>
        <dbReference type="Pfam" id="PF13290"/>
    </source>
</evidence>
<feature type="region of interest" description="Disordered" evidence="3">
    <location>
        <begin position="320"/>
        <end position="341"/>
    </location>
</feature>
<gene>
    <name evidence="6" type="ORF">AS52_00472</name>
</gene>
<protein>
    <submittedName>
        <fullName evidence="6">Esterase, PHB depolymerase family</fullName>
    </submittedName>
</protein>
<keyword evidence="1 4" id="KW-0732">Signal</keyword>
<evidence type="ECO:0000256" key="2">
    <source>
        <dbReference type="ARBA" id="ARBA00022801"/>
    </source>
</evidence>
<organism evidence="6 7">
    <name type="scientific">Priestia megaterium Q3</name>
    <dbReference type="NCBI Taxonomy" id="1452722"/>
    <lineage>
        <taxon>Bacteria</taxon>
        <taxon>Bacillati</taxon>
        <taxon>Bacillota</taxon>
        <taxon>Bacilli</taxon>
        <taxon>Bacillales</taxon>
        <taxon>Bacillaceae</taxon>
        <taxon>Priestia</taxon>
    </lineage>
</organism>
<reference evidence="6 7" key="1">
    <citation type="submission" date="2015-01" db="EMBL/GenBank/DDBJ databases">
        <title>Genome sequence of bacillus megaterium Q3.</title>
        <authorList>
            <person name="Wang Y."/>
            <person name="Luo K."/>
            <person name="Bai L."/>
            <person name="Luo F."/>
        </authorList>
    </citation>
    <scope>NUCLEOTIDE SEQUENCE [LARGE SCALE GENOMIC DNA]</scope>
    <source>
        <strain evidence="6 7">Q3</strain>
    </source>
</reference>
<dbReference type="InterPro" id="IPR029058">
    <property type="entry name" value="AB_hydrolase_fold"/>
</dbReference>
<dbReference type="Gene3D" id="3.40.50.1820">
    <property type="entry name" value="alpha/beta hydrolase"/>
    <property type="match status" value="1"/>
</dbReference>
<keyword evidence="2" id="KW-0378">Hydrolase</keyword>
<dbReference type="InterPro" id="IPR059177">
    <property type="entry name" value="GH29D-like_dom"/>
</dbReference>
<dbReference type="InterPro" id="IPR010126">
    <property type="entry name" value="Esterase_phb"/>
</dbReference>
<dbReference type="Proteomes" id="UP000036410">
    <property type="component" value="Chromosome"/>
</dbReference>
<feature type="chain" id="PRO_5032557126" evidence="4">
    <location>
        <begin position="25"/>
        <end position="590"/>
    </location>
</feature>
<feature type="domain" description="GH29D-like beta-sandwich" evidence="5">
    <location>
        <begin position="342"/>
        <end position="407"/>
    </location>
</feature>
<dbReference type="PANTHER" id="PTHR43037">
    <property type="entry name" value="UNNAMED PRODUCT-RELATED"/>
    <property type="match status" value="1"/>
</dbReference>
<sequence length="590" mass="62336">MKRLFIAGMIFMLFLSLGAVSSSAAGSFTSKTYNGRTYKLYVPSSYQGGAALPLVVMLHGCTQDPDQFAAGTQMNALAETEKFFVLYPEQPSSANSNKCWNWFDTAHQSRGSGEPALIAGMVNQIKSSYSIDADQVFVGGLSAGAAMSVIMGATYPDIFAAISVGAGLEYKAATSVTGAYTAMSSGGPNPIQQGDLAYSAMGEHKRVVPVILFHGTADYTVAPINAHQILSQWAQTNDRASDGLDNNNIDDTADQTLPGTVSGGRSYTQYIYKDTAGKTVMEKYMIEGMGHAWSGGSTSGSYTDPKGPNATKLSWNFFKNHPKNGDAPNPGDISPPVTAASPAGGTYGSSVSVTLSPNEPATTYYTLDGSTPTVNSLKYFEPISINSSKTIKFFSVDAAGNQEGVKTEVYQISGTSEKSSVFSSLAAEDGFIGNLSADGMSSSIHKIGDKGMYNTDTYRTILSFDTSSLPDDASITDVSLKIYRKSSTGNISSLKGDIKSGVFGTSSALEQIDYQASPSISAAFQMSVPSLDNGYTTIQLPSSLLGYMNRNGKTQFRLSSSGSADFLSDVVEIYGGDNPAYAPTLTVSYK</sequence>
<dbReference type="GO" id="GO:0005576">
    <property type="term" value="C:extracellular region"/>
    <property type="evidence" value="ECO:0007669"/>
    <property type="project" value="InterPro"/>
</dbReference>
<evidence type="ECO:0000313" key="6">
    <source>
        <dbReference type="EMBL" id="AKP75460.1"/>
    </source>
</evidence>
<dbReference type="InterPro" id="IPR050955">
    <property type="entry name" value="Plant_Biomass_Hydrol_Est"/>
</dbReference>
<accession>A0A806TC85</accession>
<evidence type="ECO:0000256" key="1">
    <source>
        <dbReference type="ARBA" id="ARBA00022729"/>
    </source>
</evidence>
<dbReference type="AlphaFoldDB" id="A0A806TC85"/>
<dbReference type="RefSeq" id="WP_033580914.1">
    <property type="nucleotide sequence ID" value="NZ_CP010586.1"/>
</dbReference>
<evidence type="ECO:0000313" key="7">
    <source>
        <dbReference type="Proteomes" id="UP000036410"/>
    </source>
</evidence>
<evidence type="ECO:0000256" key="3">
    <source>
        <dbReference type="SAM" id="MobiDB-lite"/>
    </source>
</evidence>
<dbReference type="GO" id="GO:0016787">
    <property type="term" value="F:hydrolase activity"/>
    <property type="evidence" value="ECO:0007669"/>
    <property type="project" value="UniProtKB-KW"/>
</dbReference>
<feature type="signal peptide" evidence="4">
    <location>
        <begin position="1"/>
        <end position="24"/>
    </location>
</feature>
<name>A0A806TC85_PRIMG</name>